<keyword evidence="2" id="KW-0597">Phosphoprotein</keyword>
<feature type="domain" description="Carrier" evidence="3">
    <location>
        <begin position="6"/>
        <end position="81"/>
    </location>
</feature>
<dbReference type="HAMAP" id="MF_01217">
    <property type="entry name" value="Acyl_carrier"/>
    <property type="match status" value="1"/>
</dbReference>
<dbReference type="Pfam" id="PF00550">
    <property type="entry name" value="PP-binding"/>
    <property type="match status" value="1"/>
</dbReference>
<evidence type="ECO:0000256" key="2">
    <source>
        <dbReference type="ARBA" id="ARBA00022553"/>
    </source>
</evidence>
<dbReference type="SUPFAM" id="SSF47336">
    <property type="entry name" value="ACP-like"/>
    <property type="match status" value="1"/>
</dbReference>
<dbReference type="Gene3D" id="1.10.1200.10">
    <property type="entry name" value="ACP-like"/>
    <property type="match status" value="1"/>
</dbReference>
<proteinExistence type="inferred from homology"/>
<dbReference type="InterPro" id="IPR003231">
    <property type="entry name" value="ACP"/>
</dbReference>
<accession>A0A1J5SNP0</accession>
<dbReference type="AlphaFoldDB" id="A0A1J5SNP0"/>
<evidence type="ECO:0000256" key="1">
    <source>
        <dbReference type="ARBA" id="ARBA00022450"/>
    </source>
</evidence>
<sequence length="89" mass="10119">MILGRQDILEKLTDFLEDLFEIPRDAVHPEAKLFEELDLDSIDAVDLVVKLQDLTGRRIRPEQFKSVRTVGDVVDCVERLLAADDPVEA</sequence>
<dbReference type="NCBIfam" id="NF003757">
    <property type="entry name" value="PRK05350.1"/>
    <property type="match status" value="1"/>
</dbReference>
<protein>
    <submittedName>
        <fullName evidence="4">Acyl carrier protein</fullName>
    </submittedName>
</protein>
<reference evidence="4" key="1">
    <citation type="submission" date="2016-10" db="EMBL/GenBank/DDBJ databases">
        <title>Sequence of Gallionella enrichment culture.</title>
        <authorList>
            <person name="Poehlein A."/>
            <person name="Muehling M."/>
            <person name="Daniel R."/>
        </authorList>
    </citation>
    <scope>NUCLEOTIDE SEQUENCE</scope>
</reference>
<dbReference type="EMBL" id="MLJW01000024">
    <property type="protein sequence ID" value="OIR10098.1"/>
    <property type="molecule type" value="Genomic_DNA"/>
</dbReference>
<dbReference type="InterPro" id="IPR009081">
    <property type="entry name" value="PP-bd_ACP"/>
</dbReference>
<dbReference type="PROSITE" id="PS50075">
    <property type="entry name" value="CARRIER"/>
    <property type="match status" value="1"/>
</dbReference>
<evidence type="ECO:0000313" key="4">
    <source>
        <dbReference type="EMBL" id="OIR10098.1"/>
    </source>
</evidence>
<keyword evidence="1" id="KW-0596">Phosphopantetheine</keyword>
<dbReference type="InterPro" id="IPR036736">
    <property type="entry name" value="ACP-like_sf"/>
</dbReference>
<comment type="caution">
    <text evidence="4">The sequence shown here is derived from an EMBL/GenBank/DDBJ whole genome shotgun (WGS) entry which is preliminary data.</text>
</comment>
<evidence type="ECO:0000259" key="3">
    <source>
        <dbReference type="PROSITE" id="PS50075"/>
    </source>
</evidence>
<gene>
    <name evidence="4" type="primary">acpP_7</name>
    <name evidence="4" type="ORF">GALL_80260</name>
</gene>
<dbReference type="GO" id="GO:0006633">
    <property type="term" value="P:fatty acid biosynthetic process"/>
    <property type="evidence" value="ECO:0007669"/>
    <property type="project" value="InterPro"/>
</dbReference>
<organism evidence="4">
    <name type="scientific">mine drainage metagenome</name>
    <dbReference type="NCBI Taxonomy" id="410659"/>
    <lineage>
        <taxon>unclassified sequences</taxon>
        <taxon>metagenomes</taxon>
        <taxon>ecological metagenomes</taxon>
    </lineage>
</organism>
<name>A0A1J5SNP0_9ZZZZ</name>